<organism evidence="1 2">
    <name type="scientific">Bergeyella zoohelcum</name>
    <dbReference type="NCBI Taxonomy" id="1015"/>
    <lineage>
        <taxon>Bacteria</taxon>
        <taxon>Pseudomonadati</taxon>
        <taxon>Bacteroidota</taxon>
        <taxon>Flavobacteriia</taxon>
        <taxon>Flavobacteriales</taxon>
        <taxon>Weeksellaceae</taxon>
        <taxon>Bergeyella</taxon>
    </lineage>
</organism>
<gene>
    <name evidence="1" type="ORF">NCTC12929_00772</name>
</gene>
<name>A0A7Z8YMN3_9FLAO</name>
<evidence type="ECO:0000313" key="1">
    <source>
        <dbReference type="EMBL" id="VDH03389.1"/>
    </source>
</evidence>
<protein>
    <recommendedName>
        <fullName evidence="3">Transposase DDE domain-containing protein</fullName>
    </recommendedName>
</protein>
<comment type="caution">
    <text evidence="1">The sequence shown here is derived from an EMBL/GenBank/DDBJ whole genome shotgun (WGS) entry which is preliminary data.</text>
</comment>
<accession>A0A7Z8YMN3</accession>
<dbReference type="EMBL" id="UYIV01000001">
    <property type="protein sequence ID" value="VDH03389.1"/>
    <property type="molecule type" value="Genomic_DNA"/>
</dbReference>
<proteinExistence type="predicted"/>
<dbReference type="Proteomes" id="UP000270205">
    <property type="component" value="Unassembled WGS sequence"/>
</dbReference>
<dbReference type="AlphaFoldDB" id="A0A7Z8YMN3"/>
<sequence>MKCKAFVNTYELKITSEQTINDELKNLCQIEHSRHRSVNNFIMNILGALTAYCFFPKKPSLNIQKVNDGQLFFECA</sequence>
<evidence type="ECO:0000313" key="2">
    <source>
        <dbReference type="Proteomes" id="UP000270205"/>
    </source>
</evidence>
<evidence type="ECO:0008006" key="3">
    <source>
        <dbReference type="Google" id="ProtNLM"/>
    </source>
</evidence>
<reference evidence="1 2" key="1">
    <citation type="submission" date="2018-11" db="EMBL/GenBank/DDBJ databases">
        <authorList>
            <consortium name="Pathogen Informatics"/>
        </authorList>
    </citation>
    <scope>NUCLEOTIDE SEQUENCE [LARGE SCALE GENOMIC DNA]</scope>
    <source>
        <strain evidence="1 2">NCTC12929</strain>
    </source>
</reference>